<dbReference type="GO" id="GO:0006749">
    <property type="term" value="P:glutathione metabolic process"/>
    <property type="evidence" value="ECO:0007669"/>
    <property type="project" value="TreeGrafter"/>
</dbReference>
<dbReference type="GO" id="GO:0006559">
    <property type="term" value="P:L-phenylalanine catabolic process"/>
    <property type="evidence" value="ECO:0007669"/>
    <property type="project" value="TreeGrafter"/>
</dbReference>
<dbReference type="Gene3D" id="3.40.30.10">
    <property type="entry name" value="Glutaredoxin"/>
    <property type="match status" value="1"/>
</dbReference>
<dbReference type="RefSeq" id="XP_042994013.1">
    <property type="nucleotide sequence ID" value="XM_043138079.1"/>
</dbReference>
<name>A0A063BW12_USTVR</name>
<dbReference type="PROSITE" id="PS50405">
    <property type="entry name" value="GST_CTER"/>
    <property type="match status" value="1"/>
</dbReference>
<feature type="domain" description="GST N-terminal" evidence="2">
    <location>
        <begin position="2"/>
        <end position="88"/>
    </location>
</feature>
<comment type="similarity">
    <text evidence="1">Belongs to the GST superfamily. Zeta family.</text>
</comment>
<dbReference type="InterPro" id="IPR040079">
    <property type="entry name" value="Glutathione_S-Trfase"/>
</dbReference>
<evidence type="ECO:0000259" key="2">
    <source>
        <dbReference type="PROSITE" id="PS50404"/>
    </source>
</evidence>
<dbReference type="NCBIfam" id="TIGR01262">
    <property type="entry name" value="maiA"/>
    <property type="match status" value="1"/>
</dbReference>
<dbReference type="SFLD" id="SFLDG00358">
    <property type="entry name" value="Main_(cytGST)"/>
    <property type="match status" value="1"/>
</dbReference>
<dbReference type="InterPro" id="IPR036249">
    <property type="entry name" value="Thioredoxin-like_sf"/>
</dbReference>
<dbReference type="Proteomes" id="UP000054053">
    <property type="component" value="Unassembled WGS sequence"/>
</dbReference>
<reference evidence="5" key="3">
    <citation type="submission" date="2020-03" db="EMBL/GenBank/DDBJ databases">
        <title>A mixture of massive structural variations and highly conserved coding sequences in Ustilaginoidea virens genome.</title>
        <authorList>
            <person name="Zhang K."/>
            <person name="Zhao Z."/>
            <person name="Zhang Z."/>
            <person name="Li Y."/>
            <person name="Hsiang T."/>
            <person name="Sun W."/>
        </authorList>
    </citation>
    <scope>NUCLEOTIDE SEQUENCE</scope>
    <source>
        <strain evidence="5">UV-8b</strain>
    </source>
</reference>
<dbReference type="Gene3D" id="1.20.1050.10">
    <property type="match status" value="1"/>
</dbReference>
<gene>
    <name evidence="5" type="ORF">UV8b_00581</name>
    <name evidence="4" type="ORF">UVI_02014360</name>
</gene>
<reference evidence="4" key="1">
    <citation type="journal article" date="2016" name="Genome Announc.">
        <title>Genome Sequence of Ustilaginoidea virens IPU010, a Rice Pathogenic Fungus Causing False Smut.</title>
        <authorList>
            <person name="Kumagai T."/>
            <person name="Ishii T."/>
            <person name="Terai G."/>
            <person name="Umemura M."/>
            <person name="Machida M."/>
            <person name="Asai K."/>
        </authorList>
    </citation>
    <scope>NUCLEOTIDE SEQUENCE [LARGE SCALE GENOMIC DNA]</scope>
    <source>
        <strain evidence="4">IPU010</strain>
    </source>
</reference>
<dbReference type="InterPro" id="IPR004046">
    <property type="entry name" value="GST_C"/>
</dbReference>
<keyword evidence="6" id="KW-1185">Reference proteome</keyword>
<dbReference type="STRING" id="1159556.A0A063BW12"/>
<organism evidence="4 7">
    <name type="scientific">Ustilaginoidea virens</name>
    <name type="common">Rice false smut fungus</name>
    <name type="synonym">Villosiclava virens</name>
    <dbReference type="NCBI Taxonomy" id="1159556"/>
    <lineage>
        <taxon>Eukaryota</taxon>
        <taxon>Fungi</taxon>
        <taxon>Dikarya</taxon>
        <taxon>Ascomycota</taxon>
        <taxon>Pezizomycotina</taxon>
        <taxon>Sordariomycetes</taxon>
        <taxon>Hypocreomycetidae</taxon>
        <taxon>Hypocreales</taxon>
        <taxon>Clavicipitaceae</taxon>
        <taxon>Ustilaginoidea</taxon>
    </lineage>
</organism>
<dbReference type="HOGENOM" id="CLU_011226_20_0_1"/>
<dbReference type="InterPro" id="IPR010987">
    <property type="entry name" value="Glutathione-S-Trfase_C-like"/>
</dbReference>
<dbReference type="PANTHER" id="PTHR42673:SF4">
    <property type="entry name" value="MALEYLACETOACETATE ISOMERASE"/>
    <property type="match status" value="1"/>
</dbReference>
<proteinExistence type="inferred from homology"/>
<dbReference type="Proteomes" id="UP000027002">
    <property type="component" value="Chromosome 1"/>
</dbReference>
<evidence type="ECO:0000313" key="7">
    <source>
        <dbReference type="Proteomes" id="UP000054053"/>
    </source>
</evidence>
<dbReference type="GeneID" id="66061359"/>
<dbReference type="FunFam" id="1.20.1050.10:FF:000010">
    <property type="entry name" value="Maleylacetoacetate isomerase isoform 1"/>
    <property type="match status" value="1"/>
</dbReference>
<dbReference type="Pfam" id="PF00043">
    <property type="entry name" value="GST_C"/>
    <property type="match status" value="1"/>
</dbReference>
<dbReference type="InterPro" id="IPR005955">
    <property type="entry name" value="GST_Zeta"/>
</dbReference>
<sequence length="228" mass="24736">MADYTLYAYFRSSCSARLRIILHLKGIPYDHVAVNLLQDEQLSPEHTALNPSASVPLLACRAPPHAGFAIGQSLAALEYLEEMHPEAPCLPPPGDARGRATVRVLCAIIAADTQPVTNLRIMRRVRALGGSAEDWNRELMADGLRAYEAVASGSAGRYSVGDALTMADACLVPAVWNARRFGVDLSRFPTVCRVVGNLSEHPAVQKADYFKQPDCPADLLQPRDNLAS</sequence>
<dbReference type="GO" id="GO:0016034">
    <property type="term" value="F:maleylacetoacetate isomerase activity"/>
    <property type="evidence" value="ECO:0007669"/>
    <property type="project" value="TreeGrafter"/>
</dbReference>
<dbReference type="PROSITE" id="PS50404">
    <property type="entry name" value="GST_NTER"/>
    <property type="match status" value="1"/>
</dbReference>
<dbReference type="InterPro" id="IPR004045">
    <property type="entry name" value="Glutathione_S-Trfase_N"/>
</dbReference>
<evidence type="ECO:0000313" key="5">
    <source>
        <dbReference type="EMBL" id="QUC16340.1"/>
    </source>
</evidence>
<dbReference type="EMBL" id="BBTG02000005">
    <property type="protein sequence ID" value="GAO13433.1"/>
    <property type="molecule type" value="Genomic_DNA"/>
</dbReference>
<accession>A0A063BW12</accession>
<dbReference type="SUPFAM" id="SSF52833">
    <property type="entry name" value="Thioredoxin-like"/>
    <property type="match status" value="1"/>
</dbReference>
<evidence type="ECO:0000313" key="6">
    <source>
        <dbReference type="Proteomes" id="UP000027002"/>
    </source>
</evidence>
<dbReference type="KEGG" id="uvi:66061359"/>
<dbReference type="EMBL" id="CP072753">
    <property type="protein sequence ID" value="QUC16340.1"/>
    <property type="molecule type" value="Genomic_DNA"/>
</dbReference>
<protein>
    <submittedName>
        <fullName evidence="4">Uncharacterized protein</fullName>
    </submittedName>
</protein>
<dbReference type="GO" id="GO:0004364">
    <property type="term" value="F:glutathione transferase activity"/>
    <property type="evidence" value="ECO:0007669"/>
    <property type="project" value="TreeGrafter"/>
</dbReference>
<feature type="domain" description="GST C-terminal" evidence="3">
    <location>
        <begin position="95"/>
        <end position="217"/>
    </location>
</feature>
<dbReference type="InterPro" id="IPR036282">
    <property type="entry name" value="Glutathione-S-Trfase_C_sf"/>
</dbReference>
<evidence type="ECO:0000256" key="1">
    <source>
        <dbReference type="ARBA" id="ARBA00010007"/>
    </source>
</evidence>
<evidence type="ECO:0000259" key="3">
    <source>
        <dbReference type="PROSITE" id="PS50405"/>
    </source>
</evidence>
<reference evidence="7" key="2">
    <citation type="journal article" date="2016" name="Genome Announc.">
        <title>Genome sequence of Ustilaginoidea virens IPU010, a rice pathogenic fungus causing false smut.</title>
        <authorList>
            <person name="Kumagai T."/>
            <person name="Ishii T."/>
            <person name="Terai G."/>
            <person name="Umemura M."/>
            <person name="Machida M."/>
            <person name="Asai K."/>
        </authorList>
    </citation>
    <scope>NUCLEOTIDE SEQUENCE [LARGE SCALE GENOMIC DNA]</scope>
    <source>
        <strain evidence="7">IPU010</strain>
    </source>
</reference>
<dbReference type="Pfam" id="PF13409">
    <property type="entry name" value="GST_N_2"/>
    <property type="match status" value="1"/>
</dbReference>
<dbReference type="SUPFAM" id="SSF47616">
    <property type="entry name" value="GST C-terminal domain-like"/>
    <property type="match status" value="1"/>
</dbReference>
<dbReference type="AlphaFoldDB" id="A0A063BW12"/>
<dbReference type="SFLD" id="SFLDS00019">
    <property type="entry name" value="Glutathione_Transferase_(cytos"/>
    <property type="match status" value="1"/>
</dbReference>
<evidence type="ECO:0000313" key="4">
    <source>
        <dbReference type="EMBL" id="GAO13433.1"/>
    </source>
</evidence>
<dbReference type="GO" id="GO:0005739">
    <property type="term" value="C:mitochondrion"/>
    <property type="evidence" value="ECO:0007669"/>
    <property type="project" value="TreeGrafter"/>
</dbReference>
<dbReference type="OrthoDB" id="202840at2759"/>
<dbReference type="PANTHER" id="PTHR42673">
    <property type="entry name" value="MALEYLACETOACETATE ISOMERASE"/>
    <property type="match status" value="1"/>
</dbReference>